<accession>A0A820B2K3</accession>
<name>A0A820B2K3_9BILA</name>
<evidence type="ECO:0000313" key="2">
    <source>
        <dbReference type="Proteomes" id="UP000663868"/>
    </source>
</evidence>
<protein>
    <submittedName>
        <fullName evidence="1">Uncharacterized protein</fullName>
    </submittedName>
</protein>
<organism evidence="1 2">
    <name type="scientific">Adineta steineri</name>
    <dbReference type="NCBI Taxonomy" id="433720"/>
    <lineage>
        <taxon>Eukaryota</taxon>
        <taxon>Metazoa</taxon>
        <taxon>Spiralia</taxon>
        <taxon>Gnathifera</taxon>
        <taxon>Rotifera</taxon>
        <taxon>Eurotatoria</taxon>
        <taxon>Bdelloidea</taxon>
        <taxon>Adinetida</taxon>
        <taxon>Adinetidae</taxon>
        <taxon>Adineta</taxon>
    </lineage>
</organism>
<sequence length="465" mass="53055">MNTISDDELLFYGSVETNFAYHYGTVNLSHNNPIDECTLNSKILSPIETEDHQLILPGIPANFIQIQSTTNNIRTISDEFCYPLIKTKLASPLKGIISGTRSALIKSKSSKWYRLKGCGDNTDGFLIKSLSNTKSTIRGCAFLHTTYRELIMTDYISHMLSQYKIECANISIGWFEYKLENENCNMINSDIPIIQDIHLHQWSNIVRCCILMETLDQNNEQLIPLSTWFASLTNILEPIDYQNSHWLDLSSHFSDEIPSDIDENYCKIIWKNNSNIINNALHAEQSLGDLLCLLYKRFGFECGSILGLMHYHRISWGTYTDELGIHCNAHPNNLVIKLPSSASPFFLAPLDFDMSFIEKSYQPNQMNTQSFDEIIKLELSGFQLTLAGDSQMSSGVTTWIEMPDDQWTSARWLLRDIMLNEFNSSYNETIQNGSIQSFDSFSNIQNQAMQSIIRLALIKTMKETG</sequence>
<evidence type="ECO:0000313" key="1">
    <source>
        <dbReference type="EMBL" id="CAF4196032.1"/>
    </source>
</evidence>
<dbReference type="AlphaFoldDB" id="A0A820B2K3"/>
<reference evidence="1" key="1">
    <citation type="submission" date="2021-02" db="EMBL/GenBank/DDBJ databases">
        <authorList>
            <person name="Nowell W R."/>
        </authorList>
    </citation>
    <scope>NUCLEOTIDE SEQUENCE</scope>
</reference>
<comment type="caution">
    <text evidence="1">The sequence shown here is derived from an EMBL/GenBank/DDBJ whole genome shotgun (WGS) entry which is preliminary data.</text>
</comment>
<proteinExistence type="predicted"/>
<dbReference type="EMBL" id="CAJOBB010007860">
    <property type="protein sequence ID" value="CAF4196032.1"/>
    <property type="molecule type" value="Genomic_DNA"/>
</dbReference>
<dbReference type="Proteomes" id="UP000663868">
    <property type="component" value="Unassembled WGS sequence"/>
</dbReference>
<gene>
    <name evidence="1" type="ORF">KXQ929_LOCUS39813</name>
</gene>